<evidence type="ECO:0008006" key="2">
    <source>
        <dbReference type="Google" id="ProtNLM"/>
    </source>
</evidence>
<accession>A0A8S5N201</accession>
<reference evidence="1" key="1">
    <citation type="journal article" date="2021" name="Proc. Natl. Acad. Sci. U.S.A.">
        <title>A Catalog of Tens of Thousands of Viruses from Human Metagenomes Reveals Hidden Associations with Chronic Diseases.</title>
        <authorList>
            <person name="Tisza M.J."/>
            <person name="Buck C.B."/>
        </authorList>
    </citation>
    <scope>NUCLEOTIDE SEQUENCE</scope>
    <source>
        <strain evidence="1">CtLfk13</strain>
    </source>
</reference>
<proteinExistence type="predicted"/>
<dbReference type="EMBL" id="BK015040">
    <property type="protein sequence ID" value="DAD88383.1"/>
    <property type="molecule type" value="Genomic_DNA"/>
</dbReference>
<name>A0A8S5N201_9CAUD</name>
<sequence>MDLKEFFQAVLPAGEGWTPIILKGPMGGLTNFRWFELPAQLDKMVAYAEANADLDVYYSPFLYTKPPALSNTRHAAKDNVTKAACVWADGDDCPLDKLKIKPTITVQTSEKHWQGYWLLTDADDLSNDMLEALSRGLYEAHKNDGMDRGWPLSKKLRVPFTHNLKKVKPWEITLTINDEAITAAEFAAEYAPVERMGIEEEDFPTDIPSMFEVLGMVNRSYITDLATDDTFNDDEDRSSKMYHLQCALWEEGCSIVEAFAVVRATEFNKFEADGRGDGYLWKQINRDYARWKAEHNGPTENDLEASTRIGASYLLSEARELTLQDVDFLHEGEEEPMGLFVDQFAAWASTKSAMAPKQFHYAGALAILSSMFAKYAFLPTNVQKMPLNLYFLVLGRTTQSRKSTSLRLAESMMRDIAVGIGKGPDAFIAPEDSTGEALSAYLRTKPKESGLFAIDEVQDFFAHAAQKGSYMASMMPFLTKSYDGYIPAVARKDKGGKVAYQTATPYYMTFYGTGILDQAAKHLTAERVESGFTPRCLVVIDDRDKYITSSQDVKLVTVSASTGKIEDKQRDFMLSNLIKSVSKFDVTFNARRAQRMENEEVRIPVEFEPGVFERWIEFSEEAKVLAERHMLNSRELFPGTERMTFSVLRIAALLAMYNGPTTKGTVVVTMREMLKAISLAAIWLSCNEVFIHHVKNSNFSNKVDKLINFVARTDNGMVSIPKLMLKFQSDISGMRELKEIITYAQARGTIREVIKGKTNNERFIEYVGGQV</sequence>
<organism evidence="1">
    <name type="scientific">Siphoviridae sp. ctLfk13</name>
    <dbReference type="NCBI Taxonomy" id="2826251"/>
    <lineage>
        <taxon>Viruses</taxon>
        <taxon>Duplodnaviria</taxon>
        <taxon>Heunggongvirae</taxon>
        <taxon>Uroviricota</taxon>
        <taxon>Caudoviricetes</taxon>
    </lineage>
</organism>
<evidence type="ECO:0000313" key="1">
    <source>
        <dbReference type="EMBL" id="DAD88383.1"/>
    </source>
</evidence>
<protein>
    <recommendedName>
        <fullName evidence="2">DUF3987 domain-containing protein</fullName>
    </recommendedName>
</protein>